<proteinExistence type="predicted"/>
<sequence>MIRRDYGLFKQLSQILKEILRR</sequence>
<dbReference type="EMBL" id="JABEZV010000010">
    <property type="protein sequence ID" value="MBA0722333.1"/>
    <property type="molecule type" value="Genomic_DNA"/>
</dbReference>
<evidence type="ECO:0000313" key="2">
    <source>
        <dbReference type="Proteomes" id="UP000593574"/>
    </source>
</evidence>
<dbReference type="AlphaFoldDB" id="A0A7J9AE36"/>
<protein>
    <submittedName>
        <fullName evidence="1">Uncharacterized protein</fullName>
    </submittedName>
</protein>
<organism evidence="1 2">
    <name type="scientific">Gossypium laxum</name>
    <dbReference type="NCBI Taxonomy" id="34288"/>
    <lineage>
        <taxon>Eukaryota</taxon>
        <taxon>Viridiplantae</taxon>
        <taxon>Streptophyta</taxon>
        <taxon>Embryophyta</taxon>
        <taxon>Tracheophyta</taxon>
        <taxon>Spermatophyta</taxon>
        <taxon>Magnoliopsida</taxon>
        <taxon>eudicotyledons</taxon>
        <taxon>Gunneridae</taxon>
        <taxon>Pentapetalae</taxon>
        <taxon>rosids</taxon>
        <taxon>malvids</taxon>
        <taxon>Malvales</taxon>
        <taxon>Malvaceae</taxon>
        <taxon>Malvoideae</taxon>
        <taxon>Gossypium</taxon>
    </lineage>
</organism>
<gene>
    <name evidence="1" type="ORF">Golax_003018</name>
</gene>
<evidence type="ECO:0000313" key="1">
    <source>
        <dbReference type="EMBL" id="MBA0722333.1"/>
    </source>
</evidence>
<dbReference type="Proteomes" id="UP000593574">
    <property type="component" value="Unassembled WGS sequence"/>
</dbReference>
<name>A0A7J9AE36_9ROSI</name>
<accession>A0A7J9AE36</accession>
<comment type="caution">
    <text evidence="1">The sequence shown here is derived from an EMBL/GenBank/DDBJ whole genome shotgun (WGS) entry which is preliminary data.</text>
</comment>
<reference evidence="1 2" key="1">
    <citation type="journal article" date="2019" name="Genome Biol. Evol.">
        <title>Insights into the evolution of the New World diploid cottons (Gossypium, subgenus Houzingenia) based on genome sequencing.</title>
        <authorList>
            <person name="Grover C.E."/>
            <person name="Arick M.A. 2nd"/>
            <person name="Thrash A."/>
            <person name="Conover J.L."/>
            <person name="Sanders W.S."/>
            <person name="Peterson D.G."/>
            <person name="Frelichowski J.E."/>
            <person name="Scheffler J.A."/>
            <person name="Scheffler B.E."/>
            <person name="Wendel J.F."/>
        </authorList>
    </citation>
    <scope>NUCLEOTIDE SEQUENCE [LARGE SCALE GENOMIC DNA]</scope>
    <source>
        <strain evidence="1">4</strain>
        <tissue evidence="1">Leaf</tissue>
    </source>
</reference>
<keyword evidence="2" id="KW-1185">Reference proteome</keyword>